<organism evidence="1 2">
    <name type="scientific">Phocaeicola plebeius</name>
    <dbReference type="NCBI Taxonomy" id="310297"/>
    <lineage>
        <taxon>Bacteria</taxon>
        <taxon>Pseudomonadati</taxon>
        <taxon>Bacteroidota</taxon>
        <taxon>Bacteroidia</taxon>
        <taxon>Bacteroidales</taxon>
        <taxon>Bacteroidaceae</taxon>
        <taxon>Phocaeicola</taxon>
    </lineage>
</organism>
<gene>
    <name evidence="1" type="ORF">DWY14_09045</name>
</gene>
<dbReference type="AlphaFoldDB" id="A0A412H5J9"/>
<name>A0A412H5J9_9BACT</name>
<dbReference type="InterPro" id="IPR046687">
    <property type="entry name" value="DUF6557"/>
</dbReference>
<proteinExistence type="predicted"/>
<reference evidence="1 2" key="1">
    <citation type="submission" date="2018-08" db="EMBL/GenBank/DDBJ databases">
        <title>A genome reference for cultivated species of the human gut microbiota.</title>
        <authorList>
            <person name="Zou Y."/>
            <person name="Xue W."/>
            <person name="Luo G."/>
        </authorList>
    </citation>
    <scope>NUCLEOTIDE SEQUENCE [LARGE SCALE GENOMIC DNA]</scope>
    <source>
        <strain evidence="1 2">AF24-16AC</strain>
    </source>
</reference>
<evidence type="ECO:0000313" key="1">
    <source>
        <dbReference type="EMBL" id="RGS07276.1"/>
    </source>
</evidence>
<comment type="caution">
    <text evidence="1">The sequence shown here is derived from an EMBL/GenBank/DDBJ whole genome shotgun (WGS) entry which is preliminary data.</text>
</comment>
<protein>
    <submittedName>
        <fullName evidence="1">Uncharacterized protein</fullName>
    </submittedName>
</protein>
<evidence type="ECO:0000313" key="2">
    <source>
        <dbReference type="Proteomes" id="UP000285750"/>
    </source>
</evidence>
<accession>A0A412H5J9</accession>
<dbReference type="EMBL" id="QRUY01000017">
    <property type="protein sequence ID" value="RGS07276.1"/>
    <property type="molecule type" value="Genomic_DNA"/>
</dbReference>
<dbReference type="Proteomes" id="UP000285750">
    <property type="component" value="Unassembled WGS sequence"/>
</dbReference>
<sequence length="359" mass="41921">MLYGKLLKSKMKTDMTYKELLNSVSFDEVASFILKMYPDTKENLGWYKIHFDMLRHLTPVYHEDTNDLVCSITLENWEDGKEPCLAAFPMEGELWEHSLTKEIILASDVNASKEEIAACCLWHTSFYGFVNKDVKDTFKYEIELQQRESFKSQSLIIQKHGGVIPYVRELSTSKKQELMEQAKHIVRIEKEMGIHMNGPKRKRLLRQSFMSYYYERMTSICSFILQVIPTLYDVKTTLHGSPNLCVRQLCNLFQSDKFCSEEIMSYADCKESGVAYLQNVIFQYNMIPEMDGIFACLTIGRHYTTQEEYHLLNYLAIGRCFSDFIINIDSSLNNQAIIRYATYNSRKRLLFLNPCHNIA</sequence>
<dbReference type="Pfam" id="PF20194">
    <property type="entry name" value="DUF6557"/>
    <property type="match status" value="1"/>
</dbReference>